<name>A0A6A5Z496_9PLEO</name>
<evidence type="ECO:0000313" key="2">
    <source>
        <dbReference type="EMBL" id="KAF2114242.1"/>
    </source>
</evidence>
<dbReference type="AlphaFoldDB" id="A0A6A5Z496"/>
<gene>
    <name evidence="2" type="ORF">BDV96DRAFT_600959</name>
</gene>
<dbReference type="Proteomes" id="UP000799770">
    <property type="component" value="Unassembled WGS sequence"/>
</dbReference>
<evidence type="ECO:0000256" key="1">
    <source>
        <dbReference type="SAM" id="MobiDB-lite"/>
    </source>
</evidence>
<proteinExistence type="predicted"/>
<accession>A0A6A5Z496</accession>
<evidence type="ECO:0000313" key="3">
    <source>
        <dbReference type="Proteomes" id="UP000799770"/>
    </source>
</evidence>
<protein>
    <submittedName>
        <fullName evidence="2">Uncharacterized protein</fullName>
    </submittedName>
</protein>
<organism evidence="2 3">
    <name type="scientific">Lophiotrema nucula</name>
    <dbReference type="NCBI Taxonomy" id="690887"/>
    <lineage>
        <taxon>Eukaryota</taxon>
        <taxon>Fungi</taxon>
        <taxon>Dikarya</taxon>
        <taxon>Ascomycota</taxon>
        <taxon>Pezizomycotina</taxon>
        <taxon>Dothideomycetes</taxon>
        <taxon>Pleosporomycetidae</taxon>
        <taxon>Pleosporales</taxon>
        <taxon>Lophiotremataceae</taxon>
        <taxon>Lophiotrema</taxon>
    </lineage>
</organism>
<feature type="region of interest" description="Disordered" evidence="1">
    <location>
        <begin position="86"/>
        <end position="105"/>
    </location>
</feature>
<sequence length="192" mass="22438">MSRRDTDRGYCDYHQTTYVRRVPGDDIIEVVEPCDIDRHRSSVRTVPRSQVQERLHAYGRGFDLNVNEDGDTMNPFGGLQMINENEDQNRSSPRSLHHDLGHGGPGAVPGWAARYGYLPPDPYGRAQDHWELDERHIRERLKAEQWEVDDMKKKAISEYKDERKHVHDEIDAAISKHDFERIQREKELKSCC</sequence>
<keyword evidence="3" id="KW-1185">Reference proteome</keyword>
<reference evidence="2" key="1">
    <citation type="journal article" date="2020" name="Stud. Mycol.">
        <title>101 Dothideomycetes genomes: a test case for predicting lifestyles and emergence of pathogens.</title>
        <authorList>
            <person name="Haridas S."/>
            <person name="Albert R."/>
            <person name="Binder M."/>
            <person name="Bloem J."/>
            <person name="Labutti K."/>
            <person name="Salamov A."/>
            <person name="Andreopoulos B."/>
            <person name="Baker S."/>
            <person name="Barry K."/>
            <person name="Bills G."/>
            <person name="Bluhm B."/>
            <person name="Cannon C."/>
            <person name="Castanera R."/>
            <person name="Culley D."/>
            <person name="Daum C."/>
            <person name="Ezra D."/>
            <person name="Gonzalez J."/>
            <person name="Henrissat B."/>
            <person name="Kuo A."/>
            <person name="Liang C."/>
            <person name="Lipzen A."/>
            <person name="Lutzoni F."/>
            <person name="Magnuson J."/>
            <person name="Mondo S."/>
            <person name="Nolan M."/>
            <person name="Ohm R."/>
            <person name="Pangilinan J."/>
            <person name="Park H.-J."/>
            <person name="Ramirez L."/>
            <person name="Alfaro M."/>
            <person name="Sun H."/>
            <person name="Tritt A."/>
            <person name="Yoshinaga Y."/>
            <person name="Zwiers L.-H."/>
            <person name="Turgeon B."/>
            <person name="Goodwin S."/>
            <person name="Spatafora J."/>
            <person name="Crous P."/>
            <person name="Grigoriev I."/>
        </authorList>
    </citation>
    <scope>NUCLEOTIDE SEQUENCE</scope>
    <source>
        <strain evidence="2">CBS 627.86</strain>
    </source>
</reference>
<dbReference type="EMBL" id="ML977326">
    <property type="protein sequence ID" value="KAF2114242.1"/>
    <property type="molecule type" value="Genomic_DNA"/>
</dbReference>